<dbReference type="SUPFAM" id="SSF81301">
    <property type="entry name" value="Nucleotidyltransferase"/>
    <property type="match status" value="1"/>
</dbReference>
<dbReference type="EMBL" id="NBXB01000019">
    <property type="protein sequence ID" value="RFA15603.1"/>
    <property type="molecule type" value="Genomic_DNA"/>
</dbReference>
<dbReference type="InterPro" id="IPR045792">
    <property type="entry name" value="DUF6036"/>
</dbReference>
<sequence length="190" mass="20605">MIDDQVLFSRDDLMELLTELGRRLDARGVTAEAYIIGGTAMAIGLGSSRRTGDVDGWFKPMKEVLEEAHTMAVERGLATDWLNTHASGFMSFSPKDDVGAQSITLRGMRIRLASPRFLLAMKLAAGRAKDAADISKLINELGISDADELVDLAFDVLGEDGVTLTDSRESLTFQARDAIAAAARERSRDA</sequence>
<name>A0A3E0W274_9MICO</name>
<dbReference type="RefSeq" id="WP_116410976.1">
    <property type="nucleotide sequence ID" value="NZ_NBXB01000019.1"/>
</dbReference>
<protein>
    <recommendedName>
        <fullName evidence="1">DUF6036 domain-containing protein</fullName>
    </recommendedName>
</protein>
<evidence type="ECO:0000259" key="1">
    <source>
        <dbReference type="Pfam" id="PF19502"/>
    </source>
</evidence>
<accession>A0A3E0W274</accession>
<gene>
    <name evidence="2" type="ORF">B7R22_06545</name>
</gene>
<proteinExistence type="predicted"/>
<evidence type="ECO:0000313" key="2">
    <source>
        <dbReference type="EMBL" id="RFA15603.1"/>
    </source>
</evidence>
<evidence type="ECO:0000313" key="3">
    <source>
        <dbReference type="Proteomes" id="UP000256541"/>
    </source>
</evidence>
<dbReference type="InterPro" id="IPR043519">
    <property type="entry name" value="NT_sf"/>
</dbReference>
<feature type="domain" description="DUF6036" evidence="1">
    <location>
        <begin position="13"/>
        <end position="145"/>
    </location>
</feature>
<dbReference type="AlphaFoldDB" id="A0A3E0W274"/>
<organism evidence="2 3">
    <name type="scientific">Subtercola boreus</name>
    <dbReference type="NCBI Taxonomy" id="120213"/>
    <lineage>
        <taxon>Bacteria</taxon>
        <taxon>Bacillati</taxon>
        <taxon>Actinomycetota</taxon>
        <taxon>Actinomycetes</taxon>
        <taxon>Micrococcales</taxon>
        <taxon>Microbacteriaceae</taxon>
        <taxon>Subtercola</taxon>
    </lineage>
</organism>
<comment type="caution">
    <text evidence="2">The sequence shown here is derived from an EMBL/GenBank/DDBJ whole genome shotgun (WGS) entry which is preliminary data.</text>
</comment>
<dbReference type="Pfam" id="PF19502">
    <property type="entry name" value="DUF6036"/>
    <property type="match status" value="1"/>
</dbReference>
<reference evidence="2 3" key="1">
    <citation type="submission" date="2017-04" db="EMBL/GenBank/DDBJ databases">
        <title>Comparative genome analysis of Subtercola boreus.</title>
        <authorList>
            <person name="Cho Y.-J."/>
            <person name="Cho A."/>
            <person name="Kim O.-S."/>
            <person name="Lee J.-I."/>
        </authorList>
    </citation>
    <scope>NUCLEOTIDE SEQUENCE [LARGE SCALE GENOMIC DNA]</scope>
    <source>
        <strain evidence="2 3">P27479</strain>
    </source>
</reference>
<dbReference type="OrthoDB" id="3788807at2"/>
<dbReference type="Proteomes" id="UP000256541">
    <property type="component" value="Unassembled WGS sequence"/>
</dbReference>